<dbReference type="EC" id="3.6.3.30" evidence="10"/>
<dbReference type="GO" id="GO:0005524">
    <property type="term" value="F:ATP binding"/>
    <property type="evidence" value="ECO:0007669"/>
    <property type="project" value="UniProtKB-KW"/>
</dbReference>
<dbReference type="Proteomes" id="UP000279284">
    <property type="component" value="Chromosome"/>
</dbReference>
<keyword evidence="8" id="KW-0472">Membrane</keyword>
<dbReference type="InterPro" id="IPR050093">
    <property type="entry name" value="ABC_SmlMolc_Importer"/>
</dbReference>
<evidence type="ECO:0000256" key="3">
    <source>
        <dbReference type="ARBA" id="ARBA00022496"/>
    </source>
</evidence>
<evidence type="ECO:0000256" key="2">
    <source>
        <dbReference type="ARBA" id="ARBA00022475"/>
    </source>
</evidence>
<keyword evidence="6" id="KW-0408">Iron</keyword>
<dbReference type="InterPro" id="IPR015853">
    <property type="entry name" value="ABC_transpr_FbpC"/>
</dbReference>
<dbReference type="Pfam" id="PF08402">
    <property type="entry name" value="TOBE_2"/>
    <property type="match status" value="1"/>
</dbReference>
<dbReference type="RefSeq" id="WP_085416325.1">
    <property type="nucleotide sequence ID" value="NZ_CAUJPY010000004.1"/>
</dbReference>
<keyword evidence="3" id="KW-0410">Iron transport</keyword>
<organism evidence="10 11">
    <name type="scientific">Neisseria canis</name>
    <dbReference type="NCBI Taxonomy" id="493"/>
    <lineage>
        <taxon>Bacteria</taxon>
        <taxon>Pseudomonadati</taxon>
        <taxon>Pseudomonadota</taxon>
        <taxon>Betaproteobacteria</taxon>
        <taxon>Neisseriales</taxon>
        <taxon>Neisseriaceae</taxon>
        <taxon>Neisseria</taxon>
    </lineage>
</organism>
<dbReference type="Pfam" id="PF00005">
    <property type="entry name" value="ABC_tran"/>
    <property type="match status" value="1"/>
</dbReference>
<dbReference type="InterPro" id="IPR003593">
    <property type="entry name" value="AAA+_ATPase"/>
</dbReference>
<evidence type="ECO:0000256" key="5">
    <source>
        <dbReference type="ARBA" id="ARBA00022840"/>
    </source>
</evidence>
<dbReference type="InterPro" id="IPR008995">
    <property type="entry name" value="Mo/tungstate-bd_C_term_dom"/>
</dbReference>
<dbReference type="CDD" id="cd03259">
    <property type="entry name" value="ABC_Carb_Solutes_like"/>
    <property type="match status" value="1"/>
</dbReference>
<accession>A0A448DAD4</accession>
<evidence type="ECO:0000313" key="11">
    <source>
        <dbReference type="Proteomes" id="UP000279284"/>
    </source>
</evidence>
<dbReference type="FunFam" id="3.40.50.300:FF:000425">
    <property type="entry name" value="Probable ABC transporter, ATP-binding subunit"/>
    <property type="match status" value="1"/>
</dbReference>
<evidence type="ECO:0000313" key="10">
    <source>
        <dbReference type="EMBL" id="VEF02862.1"/>
    </source>
</evidence>
<dbReference type="KEGG" id="nci:NCTC10296_02016"/>
<dbReference type="PROSITE" id="PS50893">
    <property type="entry name" value="ABC_TRANSPORTER_2"/>
    <property type="match status" value="1"/>
</dbReference>
<keyword evidence="4" id="KW-0547">Nucleotide-binding</keyword>
<feature type="domain" description="ABC transporter" evidence="9">
    <location>
        <begin position="3"/>
        <end position="235"/>
    </location>
</feature>
<dbReference type="GO" id="GO:0015697">
    <property type="term" value="P:quaternary ammonium group transport"/>
    <property type="evidence" value="ECO:0007669"/>
    <property type="project" value="UniProtKB-ARBA"/>
</dbReference>
<dbReference type="InterPro" id="IPR027417">
    <property type="entry name" value="P-loop_NTPase"/>
</dbReference>
<dbReference type="GO" id="GO:0016887">
    <property type="term" value="F:ATP hydrolysis activity"/>
    <property type="evidence" value="ECO:0007669"/>
    <property type="project" value="InterPro"/>
</dbReference>
<dbReference type="SUPFAM" id="SSF50331">
    <property type="entry name" value="MOP-like"/>
    <property type="match status" value="1"/>
</dbReference>
<keyword evidence="11" id="KW-1185">Reference proteome</keyword>
<evidence type="ECO:0000256" key="1">
    <source>
        <dbReference type="ARBA" id="ARBA00022448"/>
    </source>
</evidence>
<keyword evidence="10" id="KW-0378">Hydrolase</keyword>
<keyword evidence="1" id="KW-0813">Transport</keyword>
<keyword evidence="5 10" id="KW-0067">ATP-binding</keyword>
<evidence type="ECO:0000256" key="6">
    <source>
        <dbReference type="ARBA" id="ARBA00023004"/>
    </source>
</evidence>
<dbReference type="GO" id="GO:0043190">
    <property type="term" value="C:ATP-binding cassette (ABC) transporter complex"/>
    <property type="evidence" value="ECO:0007669"/>
    <property type="project" value="InterPro"/>
</dbReference>
<protein>
    <submittedName>
        <fullName evidence="10">ABC transporter ATP-binding protein, iron related</fullName>
        <ecNumber evidence="10">3.6.3.30</ecNumber>
    </submittedName>
</protein>
<dbReference type="EMBL" id="LR134313">
    <property type="protein sequence ID" value="VEF02862.1"/>
    <property type="molecule type" value="Genomic_DNA"/>
</dbReference>
<evidence type="ECO:0000256" key="7">
    <source>
        <dbReference type="ARBA" id="ARBA00023065"/>
    </source>
</evidence>
<dbReference type="GO" id="GO:0015408">
    <property type="term" value="F:ABC-type ferric iron transporter activity"/>
    <property type="evidence" value="ECO:0007669"/>
    <property type="project" value="InterPro"/>
</dbReference>
<dbReference type="AlphaFoldDB" id="A0A448DAD4"/>
<evidence type="ECO:0000256" key="4">
    <source>
        <dbReference type="ARBA" id="ARBA00022741"/>
    </source>
</evidence>
<dbReference type="PANTHER" id="PTHR42781:SF4">
    <property type="entry name" value="SPERMIDINE_PUTRESCINE IMPORT ATP-BINDING PROTEIN POTA"/>
    <property type="match status" value="1"/>
</dbReference>
<evidence type="ECO:0000256" key="8">
    <source>
        <dbReference type="ARBA" id="ARBA00023136"/>
    </source>
</evidence>
<dbReference type="InterPro" id="IPR013611">
    <property type="entry name" value="Transp-assoc_OB_typ2"/>
</dbReference>
<dbReference type="PANTHER" id="PTHR42781">
    <property type="entry name" value="SPERMIDINE/PUTRESCINE IMPORT ATP-BINDING PROTEIN POTA"/>
    <property type="match status" value="1"/>
</dbReference>
<proteinExistence type="predicted"/>
<dbReference type="OrthoDB" id="5298774at2"/>
<dbReference type="SMART" id="SM00382">
    <property type="entry name" value="AAA"/>
    <property type="match status" value="1"/>
</dbReference>
<gene>
    <name evidence="10" type="primary">fbpC_3</name>
    <name evidence="10" type="ORF">NCTC10296_02016</name>
</gene>
<sequence>MILEVSQLNLSFDRKPVLQDFGFALQEGEIACLLGHSGCGKTTALRAVAGFEQPDSGTITLSGRTLSDRHSFMPPHLRKIGMVFQDYALFPHLSVKENIAFGIAKQPAAERKKRIESLLELIGMPEYGGRYPHQLSGGQQQRVALARALAPKPELVLLDEPFSNLDSALRMRLSKEVRRLLKQENTSALMVTHDRHEAFAMADKIGIMAEGRLKQWDTPHNLYHHPADAEVARFTGKGVLLRGTVEHGLVKTAAGALPRVPEQDVEGGKVQVFVRPQNVLVGVEGGASAEVLECDFQGRCLILTLKLESGETMLAEADVEEGLAVGSRVGIRLEAEKLAVFA</sequence>
<reference evidence="10 11" key="1">
    <citation type="submission" date="2018-12" db="EMBL/GenBank/DDBJ databases">
        <authorList>
            <consortium name="Pathogen Informatics"/>
        </authorList>
    </citation>
    <scope>NUCLEOTIDE SEQUENCE [LARGE SCALE GENOMIC DNA]</scope>
    <source>
        <strain evidence="10 11">NCTC10296</strain>
    </source>
</reference>
<dbReference type="InterPro" id="IPR017871">
    <property type="entry name" value="ABC_transporter-like_CS"/>
</dbReference>
<evidence type="ECO:0000259" key="9">
    <source>
        <dbReference type="PROSITE" id="PS50893"/>
    </source>
</evidence>
<keyword evidence="7" id="KW-0406">Ion transport</keyword>
<dbReference type="STRING" id="493.BWD07_05210"/>
<dbReference type="Gene3D" id="3.40.50.300">
    <property type="entry name" value="P-loop containing nucleotide triphosphate hydrolases"/>
    <property type="match status" value="1"/>
</dbReference>
<name>A0A448DAD4_9NEIS</name>
<dbReference type="SUPFAM" id="SSF52540">
    <property type="entry name" value="P-loop containing nucleoside triphosphate hydrolases"/>
    <property type="match status" value="1"/>
</dbReference>
<dbReference type="InterPro" id="IPR003439">
    <property type="entry name" value="ABC_transporter-like_ATP-bd"/>
</dbReference>
<dbReference type="PROSITE" id="PS00211">
    <property type="entry name" value="ABC_TRANSPORTER_1"/>
    <property type="match status" value="1"/>
</dbReference>
<keyword evidence="2" id="KW-1003">Cell membrane</keyword>